<evidence type="ECO:0000313" key="2">
    <source>
        <dbReference type="Proteomes" id="UP000439983"/>
    </source>
</evidence>
<gene>
    <name evidence="1" type="ORF">GHK62_24205</name>
</gene>
<comment type="caution">
    <text evidence="1">The sequence shown here is derived from an EMBL/GenBank/DDBJ whole genome shotgun (WGS) entry which is preliminary data.</text>
</comment>
<dbReference type="EMBL" id="WITC01000101">
    <property type="protein sequence ID" value="MQX17739.1"/>
    <property type="molecule type" value="Genomic_DNA"/>
</dbReference>
<accession>A0A6N7LKG5</accession>
<keyword evidence="2" id="KW-1185">Reference proteome</keyword>
<evidence type="ECO:0000313" key="1">
    <source>
        <dbReference type="EMBL" id="MQX17739.1"/>
    </source>
</evidence>
<dbReference type="Proteomes" id="UP000439983">
    <property type="component" value="Unassembled WGS sequence"/>
</dbReference>
<protein>
    <submittedName>
        <fullName evidence="1">Uncharacterized protein</fullName>
    </submittedName>
</protein>
<organism evidence="1 2">
    <name type="scientific">Sinorhizobium terangae</name>
    <dbReference type="NCBI Taxonomy" id="110322"/>
    <lineage>
        <taxon>Bacteria</taxon>
        <taxon>Pseudomonadati</taxon>
        <taxon>Pseudomonadota</taxon>
        <taxon>Alphaproteobacteria</taxon>
        <taxon>Hyphomicrobiales</taxon>
        <taxon>Rhizobiaceae</taxon>
        <taxon>Sinorhizobium/Ensifer group</taxon>
        <taxon>Sinorhizobium</taxon>
    </lineage>
</organism>
<proteinExistence type="predicted"/>
<sequence>MHQILTTRKPKWLMFRKEAVKATPFHGKLTAVPHTDFTLAELLSSARTIGLAADVEGRDEKLGWPIDSL</sequence>
<dbReference type="AlphaFoldDB" id="A0A6N7LKG5"/>
<reference evidence="1 2" key="1">
    <citation type="journal article" date="2013" name="Genome Biol.">
        <title>Comparative genomics of the core and accessory genomes of 48 Sinorhizobium strains comprising five genospecies.</title>
        <authorList>
            <person name="Sugawara M."/>
            <person name="Epstein B."/>
            <person name="Badgley B.D."/>
            <person name="Unno T."/>
            <person name="Xu L."/>
            <person name="Reese J."/>
            <person name="Gyaneshwar P."/>
            <person name="Denny R."/>
            <person name="Mudge J."/>
            <person name="Bharti A.K."/>
            <person name="Farmer A.D."/>
            <person name="May G.D."/>
            <person name="Woodward J.E."/>
            <person name="Medigue C."/>
            <person name="Vallenet D."/>
            <person name="Lajus A."/>
            <person name="Rouy Z."/>
            <person name="Martinez-Vaz B."/>
            <person name="Tiffin P."/>
            <person name="Young N.D."/>
            <person name="Sadowsky M.J."/>
        </authorList>
    </citation>
    <scope>NUCLEOTIDE SEQUENCE [LARGE SCALE GENOMIC DNA]</scope>
    <source>
        <strain evidence="1 2">USDA4894</strain>
    </source>
</reference>
<dbReference type="RefSeq" id="WP_167528350.1">
    <property type="nucleotide sequence ID" value="NZ_CP121659.1"/>
</dbReference>
<name>A0A6N7LKG5_SINTE</name>